<evidence type="ECO:0000313" key="4">
    <source>
        <dbReference type="Proteomes" id="UP000237640"/>
    </source>
</evidence>
<keyword evidence="4" id="KW-1185">Reference proteome</keyword>
<accession>A0A2T0M8F1</accession>
<dbReference type="Gene3D" id="1.25.40.10">
    <property type="entry name" value="Tetratricopeptide repeat domain"/>
    <property type="match status" value="1"/>
</dbReference>
<name>A0A2T0M8F1_9FLAO</name>
<dbReference type="EMBL" id="PVYX01000002">
    <property type="protein sequence ID" value="PRX53817.1"/>
    <property type="molecule type" value="Genomic_DNA"/>
</dbReference>
<dbReference type="Proteomes" id="UP000237640">
    <property type="component" value="Unassembled WGS sequence"/>
</dbReference>
<gene>
    <name evidence="3" type="ORF">CLV81_2205</name>
</gene>
<sequence>MKDRKSEKKGNSSLHIGKKKALLFKVLAVVLVFTFFMILEVALRFSGYGTDYPLFVSDEMEATWVKMNPEIAKKYFGNSGNATVGFQELFKEDKDSETFRIFVLGASTAVGYPYRKNGSFHRWLQFALNTSYPNQKIEIINLALTAVNSYTLLDFTKQLIDYEPDALLIYAGHNEYYGALGVGRSNTLVQNPRWVNIGIQLKQLRLIQLAESIVDNIAHTTAGKKKDRATLMEKMAEDRKIVYESKKYKKGIYQFNYNFERIAQLTQKAGIPVFLSSLVSNEKGLKPFIGNGTNEETSANHYFELADEAYQKGNVKETKKNYILAKEYDQLRFRAPEAINDKIEELSLRFSHIYFVDTQCRFESVSDNGIIGNALLWEHVHPKLEGYSLVAHSFYEEILASRLVDSKYRYALSWSDLKQQMPITEVDEIAGKYEMLQLKEGWPFYEPIPKINKDTLDMLEQLGGKLATNLISWDDAMQTLYRHYQNLGDMESALKVAEGLTLEYPYEARFYVETALLSLRLRKMDKVQYHFKKAFELDPSEENIRRITLTLVEAEAFEFSLPYLEYAMEKLPDNRMFSQIYGAVKTILNKDQQDGVSLAESYLLLRKRAKAIEILNTTLDKDPNNEKALQLLNTIN</sequence>
<dbReference type="RefSeq" id="WP_106145153.1">
    <property type="nucleotide sequence ID" value="NZ_PVYX01000002.1"/>
</dbReference>
<evidence type="ECO:0008006" key="5">
    <source>
        <dbReference type="Google" id="ProtNLM"/>
    </source>
</evidence>
<dbReference type="InterPro" id="IPR019734">
    <property type="entry name" value="TPR_rpt"/>
</dbReference>
<dbReference type="SUPFAM" id="SSF48452">
    <property type="entry name" value="TPR-like"/>
    <property type="match status" value="1"/>
</dbReference>
<evidence type="ECO:0000313" key="3">
    <source>
        <dbReference type="EMBL" id="PRX53817.1"/>
    </source>
</evidence>
<reference evidence="3 4" key="1">
    <citation type="submission" date="2018-03" db="EMBL/GenBank/DDBJ databases">
        <title>Genomic Encyclopedia of Archaeal and Bacterial Type Strains, Phase II (KMG-II): from individual species to whole genera.</title>
        <authorList>
            <person name="Goeker M."/>
        </authorList>
    </citation>
    <scope>NUCLEOTIDE SEQUENCE [LARGE SCALE GENOMIC DNA]</scope>
    <source>
        <strain evidence="3 4">DSM 25027</strain>
    </source>
</reference>
<protein>
    <recommendedName>
        <fullName evidence="5">GDSL-like lipase/acylhydrolase family protein</fullName>
    </recommendedName>
</protein>
<organism evidence="3 4">
    <name type="scientific">Flagellimonas meridianipacifica</name>
    <dbReference type="NCBI Taxonomy" id="1080225"/>
    <lineage>
        <taxon>Bacteria</taxon>
        <taxon>Pseudomonadati</taxon>
        <taxon>Bacteroidota</taxon>
        <taxon>Flavobacteriia</taxon>
        <taxon>Flavobacteriales</taxon>
        <taxon>Flavobacteriaceae</taxon>
        <taxon>Flagellimonas</taxon>
    </lineage>
</organism>
<comment type="caution">
    <text evidence="3">The sequence shown here is derived from an EMBL/GenBank/DDBJ whole genome shotgun (WGS) entry which is preliminary data.</text>
</comment>
<evidence type="ECO:0000256" key="2">
    <source>
        <dbReference type="SAM" id="Phobius"/>
    </source>
</evidence>
<dbReference type="InterPro" id="IPR036514">
    <property type="entry name" value="SGNH_hydro_sf"/>
</dbReference>
<evidence type="ECO:0000256" key="1">
    <source>
        <dbReference type="PROSITE-ProRule" id="PRU00339"/>
    </source>
</evidence>
<dbReference type="OrthoDB" id="239390at2"/>
<keyword evidence="2" id="KW-1133">Transmembrane helix</keyword>
<proteinExistence type="predicted"/>
<keyword evidence="2" id="KW-0472">Membrane</keyword>
<dbReference type="SUPFAM" id="SSF52266">
    <property type="entry name" value="SGNH hydrolase"/>
    <property type="match status" value="1"/>
</dbReference>
<feature type="repeat" description="TPR" evidence="1">
    <location>
        <begin position="508"/>
        <end position="541"/>
    </location>
</feature>
<keyword evidence="2" id="KW-0812">Transmembrane</keyword>
<feature type="transmembrane region" description="Helical" evidence="2">
    <location>
        <begin position="21"/>
        <end position="43"/>
    </location>
</feature>
<dbReference type="Gene3D" id="3.40.50.1110">
    <property type="entry name" value="SGNH hydrolase"/>
    <property type="match status" value="1"/>
</dbReference>
<dbReference type="GO" id="GO:0016788">
    <property type="term" value="F:hydrolase activity, acting on ester bonds"/>
    <property type="evidence" value="ECO:0007669"/>
    <property type="project" value="UniProtKB-ARBA"/>
</dbReference>
<dbReference type="AlphaFoldDB" id="A0A2T0M8F1"/>
<dbReference type="InterPro" id="IPR011990">
    <property type="entry name" value="TPR-like_helical_dom_sf"/>
</dbReference>
<dbReference type="PROSITE" id="PS50005">
    <property type="entry name" value="TPR"/>
    <property type="match status" value="1"/>
</dbReference>
<keyword evidence="1" id="KW-0802">TPR repeat</keyword>